<dbReference type="InterPro" id="IPR036618">
    <property type="entry name" value="PtsI_HPr-bd_sf"/>
</dbReference>
<name>A0A853F8C3_9BURK</name>
<evidence type="ECO:0000256" key="9">
    <source>
        <dbReference type="ARBA" id="ARBA00022490"/>
    </source>
</evidence>
<dbReference type="InterPro" id="IPR050499">
    <property type="entry name" value="PEP-utilizing_PTS_enzyme"/>
</dbReference>
<reference evidence="25 26" key="1">
    <citation type="submission" date="2020-07" db="EMBL/GenBank/DDBJ databases">
        <title>Taxonomic revisions and descriptions of new bacterial species based on genomic comparisons in the high-G+C-content subgroup of the family Alcaligenaceae.</title>
        <authorList>
            <person name="Szabo A."/>
            <person name="Felfoldi T."/>
        </authorList>
    </citation>
    <scope>NUCLEOTIDE SEQUENCE [LARGE SCALE GENOMIC DNA]</scope>
    <source>
        <strain evidence="25 26">DSM 25264</strain>
    </source>
</reference>
<keyword evidence="11 17" id="KW-0808">Transferase</keyword>
<feature type="binding site" evidence="19">
    <location>
        <position position="484"/>
    </location>
    <ligand>
        <name>phosphoenolpyruvate</name>
        <dbReference type="ChEBI" id="CHEBI:58702"/>
    </ligand>
</feature>
<dbReference type="Gene3D" id="3.20.20.60">
    <property type="entry name" value="Phosphoenolpyruvate-binding domains"/>
    <property type="match status" value="1"/>
</dbReference>
<feature type="binding site" evidence="20">
    <location>
        <position position="474"/>
    </location>
    <ligand>
        <name>Mg(2+)</name>
        <dbReference type="ChEBI" id="CHEBI:18420"/>
    </ligand>
</feature>
<evidence type="ECO:0000259" key="22">
    <source>
        <dbReference type="Pfam" id="PF00391"/>
    </source>
</evidence>
<dbReference type="InterPro" id="IPR006318">
    <property type="entry name" value="PTS_EI-like"/>
</dbReference>
<dbReference type="Proteomes" id="UP000580517">
    <property type="component" value="Unassembled WGS sequence"/>
</dbReference>
<keyword evidence="21" id="KW-0175">Coiled coil</keyword>
<evidence type="ECO:0000256" key="20">
    <source>
        <dbReference type="PIRSR" id="PIRSR000732-3"/>
    </source>
</evidence>
<keyword evidence="26" id="KW-1185">Reference proteome</keyword>
<dbReference type="EC" id="2.7.3.9" evidence="6 17"/>
<keyword evidence="13 17" id="KW-0479">Metal-binding</keyword>
<evidence type="ECO:0000256" key="21">
    <source>
        <dbReference type="SAM" id="Coils"/>
    </source>
</evidence>
<dbReference type="PRINTS" id="PR01736">
    <property type="entry name" value="PHPHTRNFRASE"/>
</dbReference>
<gene>
    <name evidence="25" type="primary">ptsP</name>
    <name evidence="25" type="ORF">H0A68_08360</name>
</gene>
<dbReference type="GO" id="GO:0008965">
    <property type="term" value="F:phosphoenolpyruvate-protein phosphotransferase activity"/>
    <property type="evidence" value="ECO:0007669"/>
    <property type="project" value="UniProtKB-EC"/>
</dbReference>
<feature type="binding site" evidence="19">
    <location>
        <position position="316"/>
    </location>
    <ligand>
        <name>phosphoenolpyruvate</name>
        <dbReference type="ChEBI" id="CHEBI:58702"/>
    </ligand>
</feature>
<dbReference type="GO" id="GO:0009401">
    <property type="term" value="P:phosphoenolpyruvate-dependent sugar phosphotransferase system"/>
    <property type="evidence" value="ECO:0007669"/>
    <property type="project" value="UniProtKB-KW"/>
</dbReference>
<evidence type="ECO:0000256" key="5">
    <source>
        <dbReference type="ARBA" id="ARBA00007837"/>
    </source>
</evidence>
<dbReference type="InterPro" id="IPR008279">
    <property type="entry name" value="PEP-util_enz_mobile_dom"/>
</dbReference>
<dbReference type="AlphaFoldDB" id="A0A853F8C3"/>
<feature type="binding site" evidence="19">
    <location>
        <position position="352"/>
    </location>
    <ligand>
        <name>phosphoenolpyruvate</name>
        <dbReference type="ChEBI" id="CHEBI:58702"/>
    </ligand>
</feature>
<keyword evidence="12 17" id="KW-0598">Phosphotransferase system</keyword>
<evidence type="ECO:0000256" key="6">
    <source>
        <dbReference type="ARBA" id="ARBA00012232"/>
    </source>
</evidence>
<dbReference type="Pfam" id="PF02896">
    <property type="entry name" value="PEP-utilizers_C"/>
    <property type="match status" value="1"/>
</dbReference>
<evidence type="ECO:0000256" key="4">
    <source>
        <dbReference type="ARBA" id="ARBA00004496"/>
    </source>
</evidence>
<dbReference type="PROSITE" id="PS00742">
    <property type="entry name" value="PEP_ENZYMES_2"/>
    <property type="match status" value="1"/>
</dbReference>
<organism evidence="25 26">
    <name type="scientific">Allopusillimonas soli</name>
    <dbReference type="NCBI Taxonomy" id="659016"/>
    <lineage>
        <taxon>Bacteria</taxon>
        <taxon>Pseudomonadati</taxon>
        <taxon>Pseudomonadota</taxon>
        <taxon>Betaproteobacteria</taxon>
        <taxon>Burkholderiales</taxon>
        <taxon>Alcaligenaceae</taxon>
        <taxon>Allopusillimonas</taxon>
    </lineage>
</organism>
<dbReference type="NCBIfam" id="TIGR01417">
    <property type="entry name" value="PTS_I_fam"/>
    <property type="match status" value="1"/>
</dbReference>
<evidence type="ECO:0000256" key="16">
    <source>
        <dbReference type="ARBA" id="ARBA00033235"/>
    </source>
</evidence>
<dbReference type="Pfam" id="PF00391">
    <property type="entry name" value="PEP-utilizers"/>
    <property type="match status" value="1"/>
</dbReference>
<dbReference type="GO" id="GO:0016301">
    <property type="term" value="F:kinase activity"/>
    <property type="evidence" value="ECO:0007669"/>
    <property type="project" value="UniProtKB-KW"/>
</dbReference>
<comment type="caution">
    <text evidence="25">The sequence shown here is derived from an EMBL/GenBank/DDBJ whole genome shotgun (WGS) entry which is preliminary data.</text>
</comment>
<evidence type="ECO:0000259" key="23">
    <source>
        <dbReference type="Pfam" id="PF02896"/>
    </source>
</evidence>
<feature type="binding site" evidence="20">
    <location>
        <position position="450"/>
    </location>
    <ligand>
        <name>Mg(2+)</name>
        <dbReference type="ChEBI" id="CHEBI:18420"/>
    </ligand>
</feature>
<evidence type="ECO:0000256" key="2">
    <source>
        <dbReference type="ARBA" id="ARBA00001946"/>
    </source>
</evidence>
<feature type="domain" description="PEP-utilising enzyme mobile" evidence="22">
    <location>
        <begin position="174"/>
        <end position="245"/>
    </location>
</feature>
<evidence type="ECO:0000256" key="7">
    <source>
        <dbReference type="ARBA" id="ARBA00016544"/>
    </source>
</evidence>
<dbReference type="InterPro" id="IPR000121">
    <property type="entry name" value="PEP_util_C"/>
</dbReference>
<accession>A0A853F8C3</accession>
<keyword evidence="9 17" id="KW-0963">Cytoplasm</keyword>
<evidence type="ECO:0000256" key="12">
    <source>
        <dbReference type="ARBA" id="ARBA00022683"/>
    </source>
</evidence>
<comment type="catalytic activity">
    <reaction evidence="1 17">
        <text>L-histidyl-[protein] + phosphoenolpyruvate = N(pros)-phospho-L-histidyl-[protein] + pyruvate</text>
        <dbReference type="Rhea" id="RHEA:23880"/>
        <dbReference type="Rhea" id="RHEA-COMP:9745"/>
        <dbReference type="Rhea" id="RHEA-COMP:9746"/>
        <dbReference type="ChEBI" id="CHEBI:15361"/>
        <dbReference type="ChEBI" id="CHEBI:29979"/>
        <dbReference type="ChEBI" id="CHEBI:58702"/>
        <dbReference type="ChEBI" id="CHEBI:64837"/>
        <dbReference type="EC" id="2.7.3.9"/>
    </reaction>
</comment>
<dbReference type="PANTHER" id="PTHR46244">
    <property type="entry name" value="PHOSPHOENOLPYRUVATE-PROTEIN PHOSPHOTRANSFERASE"/>
    <property type="match status" value="1"/>
</dbReference>
<feature type="domain" description="Phosphotransferase system enzyme I N-terminal" evidence="24">
    <location>
        <begin position="19"/>
        <end position="142"/>
    </location>
</feature>
<comment type="subcellular location">
    <subcellularLocation>
        <location evidence="4 17">Cytoplasm</location>
    </subcellularLocation>
</comment>
<feature type="binding site" evidence="19">
    <location>
        <begin position="473"/>
        <end position="474"/>
    </location>
    <ligand>
        <name>phosphoenolpyruvate</name>
        <dbReference type="ChEBI" id="CHEBI:58702"/>
    </ligand>
</feature>
<keyword evidence="14 17" id="KW-0418">Kinase</keyword>
<evidence type="ECO:0000256" key="17">
    <source>
        <dbReference type="PIRNR" id="PIRNR000732"/>
    </source>
</evidence>
<evidence type="ECO:0000256" key="10">
    <source>
        <dbReference type="ARBA" id="ARBA00022597"/>
    </source>
</evidence>
<dbReference type="InterPro" id="IPR024692">
    <property type="entry name" value="PTS_EI"/>
</dbReference>
<evidence type="ECO:0000256" key="3">
    <source>
        <dbReference type="ARBA" id="ARBA00002728"/>
    </source>
</evidence>
<dbReference type="InterPro" id="IPR023151">
    <property type="entry name" value="PEP_util_CS"/>
</dbReference>
<keyword evidence="15 17" id="KW-0460">Magnesium</keyword>
<evidence type="ECO:0000256" key="1">
    <source>
        <dbReference type="ARBA" id="ARBA00000683"/>
    </source>
</evidence>
<dbReference type="PANTHER" id="PTHR46244:SF3">
    <property type="entry name" value="PHOSPHOENOLPYRUVATE-PROTEIN PHOSPHOTRANSFERASE"/>
    <property type="match status" value="1"/>
</dbReference>
<dbReference type="InterPro" id="IPR036637">
    <property type="entry name" value="Phosphohistidine_dom_sf"/>
</dbReference>
<dbReference type="OrthoDB" id="9765468at2"/>
<evidence type="ECO:0000256" key="13">
    <source>
        <dbReference type="ARBA" id="ARBA00022723"/>
    </source>
</evidence>
<evidence type="ECO:0000256" key="11">
    <source>
        <dbReference type="ARBA" id="ARBA00022679"/>
    </source>
</evidence>
<evidence type="ECO:0000256" key="8">
    <source>
        <dbReference type="ARBA" id="ARBA00022448"/>
    </source>
</evidence>
<dbReference type="SUPFAM" id="SSF47831">
    <property type="entry name" value="Enzyme I of the PEP:sugar phosphotransferase system HPr-binding (sub)domain"/>
    <property type="match status" value="1"/>
</dbReference>
<comment type="function">
    <text evidence="3 17">General (non sugar-specific) component of the phosphoenolpyruvate-dependent sugar phosphotransferase system (sugar PTS). This major carbohydrate active-transport system catalyzes the phosphorylation of incoming sugar substrates concomitantly with their translocation across the cell membrane. Enzyme I transfers the phosphoryl group from phosphoenolpyruvate (PEP) to the phosphoryl carrier protein (HPr).</text>
</comment>
<dbReference type="SUPFAM" id="SSF52009">
    <property type="entry name" value="Phosphohistidine domain"/>
    <property type="match status" value="1"/>
</dbReference>
<dbReference type="PIRSF" id="PIRSF000732">
    <property type="entry name" value="PTS_enzyme_I"/>
    <property type="match status" value="1"/>
</dbReference>
<feature type="coiled-coil region" evidence="21">
    <location>
        <begin position="49"/>
        <end position="76"/>
    </location>
</feature>
<proteinExistence type="inferred from homology"/>
<dbReference type="Gene3D" id="1.10.274.10">
    <property type="entry name" value="PtsI, HPr-binding domain"/>
    <property type="match status" value="1"/>
</dbReference>
<dbReference type="PROSITE" id="PS00370">
    <property type="entry name" value="PEP_ENZYMES_PHOS_SITE"/>
    <property type="match status" value="1"/>
</dbReference>
<evidence type="ECO:0000313" key="26">
    <source>
        <dbReference type="Proteomes" id="UP000580517"/>
    </source>
</evidence>
<dbReference type="Gene3D" id="3.50.30.10">
    <property type="entry name" value="Phosphohistidine domain"/>
    <property type="match status" value="1"/>
</dbReference>
<dbReference type="SUPFAM" id="SSF51621">
    <property type="entry name" value="Phosphoenolpyruvate/pyruvate domain"/>
    <property type="match status" value="1"/>
</dbReference>
<comment type="cofactor">
    <cofactor evidence="2 17 20">
        <name>Mg(2+)</name>
        <dbReference type="ChEBI" id="CHEBI:18420"/>
    </cofactor>
</comment>
<dbReference type="EMBL" id="JACCEW010000002">
    <property type="protein sequence ID" value="NYT36884.1"/>
    <property type="molecule type" value="Genomic_DNA"/>
</dbReference>
<keyword evidence="10 17" id="KW-0762">Sugar transport</keyword>
<feature type="domain" description="PEP-utilising enzyme C-terminal" evidence="23">
    <location>
        <begin position="271"/>
        <end position="560"/>
    </location>
</feature>
<keyword evidence="25" id="KW-0670">Pyruvate</keyword>
<dbReference type="Pfam" id="PF05524">
    <property type="entry name" value="PEP-utilisers_N"/>
    <property type="match status" value="1"/>
</dbReference>
<dbReference type="InterPro" id="IPR040442">
    <property type="entry name" value="Pyrv_kinase-like_dom_sf"/>
</dbReference>
<dbReference type="GO" id="GO:0046872">
    <property type="term" value="F:metal ion binding"/>
    <property type="evidence" value="ECO:0007669"/>
    <property type="project" value="UniProtKB-KW"/>
</dbReference>
<evidence type="ECO:0000313" key="25">
    <source>
        <dbReference type="EMBL" id="NYT36884.1"/>
    </source>
</evidence>
<dbReference type="InterPro" id="IPR015813">
    <property type="entry name" value="Pyrv/PenolPyrv_kinase-like_dom"/>
</dbReference>
<evidence type="ECO:0000256" key="14">
    <source>
        <dbReference type="ARBA" id="ARBA00022777"/>
    </source>
</evidence>
<evidence type="ECO:0000259" key="24">
    <source>
        <dbReference type="Pfam" id="PF05524"/>
    </source>
</evidence>
<evidence type="ECO:0000256" key="18">
    <source>
        <dbReference type="PIRSR" id="PIRSR000732-1"/>
    </source>
</evidence>
<feature type="active site" description="Tele-phosphohistidine intermediate" evidence="18">
    <location>
        <position position="209"/>
    </location>
</feature>
<evidence type="ECO:0000256" key="15">
    <source>
        <dbReference type="ARBA" id="ARBA00022842"/>
    </source>
</evidence>
<feature type="active site" description="Proton donor" evidence="18">
    <location>
        <position position="521"/>
    </location>
</feature>
<keyword evidence="8 17" id="KW-0813">Transport</keyword>
<dbReference type="InterPro" id="IPR008731">
    <property type="entry name" value="PTS_EIN"/>
</dbReference>
<evidence type="ECO:0000256" key="19">
    <source>
        <dbReference type="PIRSR" id="PIRSR000732-2"/>
    </source>
</evidence>
<sequence length="585" mass="63191">MTQQPSLVDAGNGAMLCAQGQGVVRGYAIGRAAVMGAATLEVPHYRITEQDVASECARLKQALQAARSELDDIVSTLPDDAPRELGPLLTVHSMLLGDPTLLQQTCDLIIERHYNAEWALTSQGQYLAEQFSLMDDEYLRERGSDIRQVIERVLRVMSGSSALLSHLDAGPDDEPLIVVARDISPADMLRLRGARFAAFLTDLGGPTSHTAIVARSMNVPAIVGLGHFRGLVRDGDVLVVDGFTGAVLINPSERVLAEYRLRQAEFARERAELALLRDAPAVTLDGIVIKLEANIELPEEAHAAMAAGADGIGLFRSEFLFMGRADLPSEDEQYEAYASVVKTMQGKPVTIRTLDIGSDKNLDGDITVATNPALGLRAIRYCLANPEVFATQLRALLRAAVFGPVRILIPMISHMHEVHAARRAIDSACSELDARGTPYARNFLLGAMVEIPAIAIAIEPFVESLDFLSIGTNDLIQYTLAVDRGDADVATLYDPMHPAVLRLIAHTINAGERAGKPVAVCGELAGDARVTRMLLGLGLTEFSMHPQQLLDVKKEVRQAHSNALRVKVASALNRAERIDLSALSG</sequence>
<dbReference type="InterPro" id="IPR018274">
    <property type="entry name" value="PEP_util_AS"/>
</dbReference>
<comment type="similarity">
    <text evidence="5 17">Belongs to the PEP-utilizing enzyme family.</text>
</comment>
<dbReference type="GO" id="GO:0005737">
    <property type="term" value="C:cytoplasm"/>
    <property type="evidence" value="ECO:0007669"/>
    <property type="project" value="UniProtKB-SubCell"/>
</dbReference>
<protein>
    <recommendedName>
        <fullName evidence="7 17">Phosphoenolpyruvate-protein phosphotransferase</fullName>
        <ecNumber evidence="6 17">2.7.3.9</ecNumber>
    </recommendedName>
    <alternativeName>
        <fullName evidence="16 17">Phosphotransferase system, enzyme I</fullName>
    </alternativeName>
</protein>